<proteinExistence type="predicted"/>
<gene>
    <name evidence="2" type="ORF">ISF26_12600</name>
</gene>
<dbReference type="RefSeq" id="WP_230839666.1">
    <property type="nucleotide sequence ID" value="NZ_CP063845.1"/>
</dbReference>
<feature type="region of interest" description="Disordered" evidence="1">
    <location>
        <begin position="79"/>
        <end position="98"/>
    </location>
</feature>
<dbReference type="EMBL" id="CP063845">
    <property type="protein sequence ID" value="UFP92680.1"/>
    <property type="molecule type" value="Genomic_DNA"/>
</dbReference>
<evidence type="ECO:0000256" key="1">
    <source>
        <dbReference type="SAM" id="MobiDB-lite"/>
    </source>
</evidence>
<sequence length="154" mass="17204">MPVKIRRDLLYAILSHIQALEQQEVQPKPAMSERDFGHLDATPAEIIGHIDYLYQKRMYRGDFEPGSYGDRRLEHGVFDERKQVSEDNIVEPPPADSVFEEKDYPAPEAAPNVRDVTPIDGAVDVDNVRLTAAGKAALAELERDGHAPEPSNLS</sequence>
<keyword evidence="3" id="KW-1185">Reference proteome</keyword>
<organism evidence="2 3">
    <name type="scientific">Gloeobacter morelensis MG652769</name>
    <dbReference type="NCBI Taxonomy" id="2781736"/>
    <lineage>
        <taxon>Bacteria</taxon>
        <taxon>Bacillati</taxon>
        <taxon>Cyanobacteriota</taxon>
        <taxon>Cyanophyceae</taxon>
        <taxon>Gloeobacterales</taxon>
        <taxon>Gloeobacteraceae</taxon>
        <taxon>Gloeobacter</taxon>
        <taxon>Gloeobacter morelensis</taxon>
    </lineage>
</organism>
<accession>A0ABY3PG96</accession>
<protein>
    <submittedName>
        <fullName evidence="2">Uncharacterized protein</fullName>
    </submittedName>
</protein>
<evidence type="ECO:0000313" key="2">
    <source>
        <dbReference type="EMBL" id="UFP92680.1"/>
    </source>
</evidence>
<dbReference type="Proteomes" id="UP001054846">
    <property type="component" value="Chromosome"/>
</dbReference>
<name>A0ABY3PG96_9CYAN</name>
<reference evidence="2 3" key="1">
    <citation type="journal article" date="2021" name="Genome Biol. Evol.">
        <title>Complete Genome Sequencing of a Novel Gloeobacter Species from a Waterfall Cave in Mexico.</title>
        <authorList>
            <person name="Saw J.H."/>
            <person name="Cardona T."/>
            <person name="Montejano G."/>
        </authorList>
    </citation>
    <scope>NUCLEOTIDE SEQUENCE [LARGE SCALE GENOMIC DNA]</scope>
    <source>
        <strain evidence="2">MG652769</strain>
    </source>
</reference>
<evidence type="ECO:0000313" key="3">
    <source>
        <dbReference type="Proteomes" id="UP001054846"/>
    </source>
</evidence>